<feature type="region of interest" description="Disordered" evidence="1">
    <location>
        <begin position="234"/>
        <end position="257"/>
    </location>
</feature>
<dbReference type="EMBL" id="PQFF01000123">
    <property type="protein sequence ID" value="RHZ80771.1"/>
    <property type="molecule type" value="Genomic_DNA"/>
</dbReference>
<accession>A0A397IXT5</accession>
<proteinExistence type="predicted"/>
<evidence type="ECO:0000313" key="2">
    <source>
        <dbReference type="EMBL" id="RHZ80771.1"/>
    </source>
</evidence>
<comment type="caution">
    <text evidence="2">The sequence shown here is derived from an EMBL/GenBank/DDBJ whole genome shotgun (WGS) entry which is preliminary data.</text>
</comment>
<sequence length="360" mass="41469">MEMEDFEKLVEICYFHGAVELQTKLKTMLKDLANNQTVRSCRKMQLLMQQQLNPDPLFYKKKWISSTVDNWLDYIEISSKNPLIKINSEGHKSASIYYSLIDRISFHLNKVFLIGNVEIAKKSIIQDIDKYDLDTNKSLRENIYEIYYTYDNLPTSKKAKNFEMDFIAFVISDNHIDTYVTRLVDHQLYVSTKLRMHQTVEIMRKAKMDDSDPLNDSPRFRYFCDPRILPSTISEPITEKSSGRKNTKKTTNGTSSAKVNMRRLNDQNFYKRTPSFIDSDSFEIDSPDILTPVSDKDIDAIASSLRETSSLTLSSKLEIWVNGIGVVKICASVSGKVFSASSPQFRVNRNCEIINDGFCI</sequence>
<gene>
    <name evidence="2" type="ORF">Glove_132g25</name>
</gene>
<dbReference type="Proteomes" id="UP000266861">
    <property type="component" value="Unassembled WGS sequence"/>
</dbReference>
<protein>
    <submittedName>
        <fullName evidence="2">Uncharacterized protein</fullName>
    </submittedName>
</protein>
<reference evidence="2 3" key="1">
    <citation type="submission" date="2018-08" db="EMBL/GenBank/DDBJ databases">
        <title>Genome and evolution of the arbuscular mycorrhizal fungus Diversispora epigaea (formerly Glomus versiforme) and its bacterial endosymbionts.</title>
        <authorList>
            <person name="Sun X."/>
            <person name="Fei Z."/>
            <person name="Harrison M."/>
        </authorList>
    </citation>
    <scope>NUCLEOTIDE SEQUENCE [LARGE SCALE GENOMIC DNA]</scope>
    <source>
        <strain evidence="2 3">IT104</strain>
    </source>
</reference>
<organism evidence="2 3">
    <name type="scientific">Diversispora epigaea</name>
    <dbReference type="NCBI Taxonomy" id="1348612"/>
    <lineage>
        <taxon>Eukaryota</taxon>
        <taxon>Fungi</taxon>
        <taxon>Fungi incertae sedis</taxon>
        <taxon>Mucoromycota</taxon>
        <taxon>Glomeromycotina</taxon>
        <taxon>Glomeromycetes</taxon>
        <taxon>Diversisporales</taxon>
        <taxon>Diversisporaceae</taxon>
        <taxon>Diversispora</taxon>
    </lineage>
</organism>
<evidence type="ECO:0000313" key="3">
    <source>
        <dbReference type="Proteomes" id="UP000266861"/>
    </source>
</evidence>
<dbReference type="OrthoDB" id="2401457at2759"/>
<dbReference type="AlphaFoldDB" id="A0A397IXT5"/>
<name>A0A397IXT5_9GLOM</name>
<evidence type="ECO:0000256" key="1">
    <source>
        <dbReference type="SAM" id="MobiDB-lite"/>
    </source>
</evidence>
<keyword evidence="3" id="KW-1185">Reference proteome</keyword>